<dbReference type="InterPro" id="IPR022291">
    <property type="entry name" value="Bacteriocin_synth_cyclodeHase"/>
</dbReference>
<dbReference type="InterPro" id="IPR003776">
    <property type="entry name" value="YcaO-like_dom"/>
</dbReference>
<sequence length="747" mass="84632">MLNKPKFKSYFQVEVISPDVFLLSEKDNFLLSGHLYVLLAPLLDGQYTVDQLIRLLQGQASAAEVYYALMLMEQKGYIVENDQQLLPSVEAFWNILDVEPSEASKLLKSTKVSVASFGTVSTQEFVSTLESLDVQVDKQGDLTVVLTDDYLQEGLTSFNQEALKLKRPWMLVKPVGSTIWLGPIFYPGKTGCWECLAQRLRNNHPVETYIQKHKGMSVSLPTSLAAIPSTWKLGLNLAATELVKWLIQGENKQLEGLLVSIDTISLKIENHLVVKRPQCPSCGQPEQFNREPLPLILKSVTKIFTADGGHRCLYPEETFKKYQHHISTIAGIIQALKSFYDNENGVLHSYTAGQNLALKPENVYLLRETVRSKSGGKGKTEIQAKASAICEAIERYSGVFQGDEIRHKDTYINLGDAAINPNTLLHFSEEQYKNRNQSSSQASNYQSVPEPFDENSEIEWTPVWSLTYQKFKYIPTAYCYYGYPKKTNMFCCSNSNGAAAGNSKEEAILQGFMELVERDSVALWWYNRLKRPAVNLDSFDEPYFQDIKDYYQKINREIWVLDLTADLSIPAFVAISRRTDQKAEDIIFGFGAHFDPKIGILRAITEASQILPGVLRVAADGTTEYSFTDKVALEWWQTATIKNQPYLVPDASVKAKVYSDYRQLWSDDFLEDVLTCVNIAKEHGMETLVLDQTRPDIGLNVVKVIVPGMRHFWKRLAPGRLYDVPVKLGWLPEPLKENQLNPFPMFL</sequence>
<evidence type="ECO:0000259" key="1">
    <source>
        <dbReference type="PROSITE" id="PS51664"/>
    </source>
</evidence>
<feature type="domain" description="YcaO" evidence="1">
    <location>
        <begin position="376"/>
        <end position="747"/>
    </location>
</feature>
<dbReference type="Gene3D" id="3.30.40.250">
    <property type="match status" value="1"/>
</dbReference>
<dbReference type="Gene3D" id="3.30.1330.230">
    <property type="match status" value="2"/>
</dbReference>
<dbReference type="GO" id="GO:0008641">
    <property type="term" value="F:ubiquitin-like modifier activating enzyme activity"/>
    <property type="evidence" value="ECO:0007669"/>
    <property type="project" value="InterPro"/>
</dbReference>
<gene>
    <name evidence="2" type="ORF">F6J89_04870</name>
</gene>
<dbReference type="NCBIfam" id="TIGR00702">
    <property type="entry name" value="YcaO-type kinase domain"/>
    <property type="match status" value="1"/>
</dbReference>
<dbReference type="Pfam" id="PF02624">
    <property type="entry name" value="YcaO"/>
    <property type="match status" value="1"/>
</dbReference>
<dbReference type="InterPro" id="IPR035985">
    <property type="entry name" value="Ubiquitin-activating_enz"/>
</dbReference>
<dbReference type="SUPFAM" id="SSF69572">
    <property type="entry name" value="Activating enzymes of the ubiquitin-like proteins"/>
    <property type="match status" value="1"/>
</dbReference>
<accession>A0A6B3NCT4</accession>
<name>A0A6B3NCT4_9CYAN</name>
<dbReference type="AlphaFoldDB" id="A0A6B3NCT4"/>
<dbReference type="Gene3D" id="3.40.50.720">
    <property type="entry name" value="NAD(P)-binding Rossmann-like Domain"/>
    <property type="match status" value="1"/>
</dbReference>
<proteinExistence type="predicted"/>
<dbReference type="NCBIfam" id="TIGR03604">
    <property type="entry name" value="TOMM_cyclo_SagD"/>
    <property type="match status" value="1"/>
</dbReference>
<dbReference type="NCBIfam" id="TIGR03882">
    <property type="entry name" value="cyclo_dehyd_2"/>
    <property type="match status" value="1"/>
</dbReference>
<dbReference type="InterPro" id="IPR027624">
    <property type="entry name" value="TOMM_cyclo_SagD"/>
</dbReference>
<dbReference type="PROSITE" id="PS51664">
    <property type="entry name" value="YCAO"/>
    <property type="match status" value="1"/>
</dbReference>
<evidence type="ECO:0000313" key="2">
    <source>
        <dbReference type="EMBL" id="NER26968.1"/>
    </source>
</evidence>
<organism evidence="2">
    <name type="scientific">Symploca sp. SIO1C4</name>
    <dbReference type="NCBI Taxonomy" id="2607765"/>
    <lineage>
        <taxon>Bacteria</taxon>
        <taxon>Bacillati</taxon>
        <taxon>Cyanobacteriota</taxon>
        <taxon>Cyanophyceae</taxon>
        <taxon>Coleofasciculales</taxon>
        <taxon>Coleofasciculaceae</taxon>
        <taxon>Symploca</taxon>
    </lineage>
</organism>
<protein>
    <submittedName>
        <fullName evidence="2">TOMM leader peptide-binding protein</fullName>
    </submittedName>
</protein>
<dbReference type="Pfam" id="PF21084">
    <property type="entry name" value="WHD_DUF4423_like"/>
    <property type="match status" value="1"/>
</dbReference>
<dbReference type="PANTHER" id="PTHR37809:SF1">
    <property type="entry name" value="RIBOSOMAL PROTEIN S12 METHYLTHIOTRANSFERASE ACCESSORY FACTOR YCAO"/>
    <property type="match status" value="1"/>
</dbReference>
<dbReference type="Gene3D" id="3.90.930.60">
    <property type="match status" value="1"/>
</dbReference>
<dbReference type="InterPro" id="IPR049274">
    <property type="entry name" value="LynD/TruD_wHTH-like"/>
</dbReference>
<dbReference type="EMBL" id="JAAHFQ010000061">
    <property type="protein sequence ID" value="NER26968.1"/>
    <property type="molecule type" value="Genomic_DNA"/>
</dbReference>
<dbReference type="PANTHER" id="PTHR37809">
    <property type="entry name" value="RIBOSOMAL PROTEIN S12 METHYLTHIOTRANSFERASE ACCESSORY FACTOR YCAO"/>
    <property type="match status" value="1"/>
</dbReference>
<dbReference type="Gene3D" id="3.30.160.660">
    <property type="match status" value="1"/>
</dbReference>
<comment type="caution">
    <text evidence="2">The sequence shown here is derived from an EMBL/GenBank/DDBJ whole genome shotgun (WGS) entry which is preliminary data.</text>
</comment>
<reference evidence="2" key="1">
    <citation type="submission" date="2019-11" db="EMBL/GenBank/DDBJ databases">
        <title>Genomic insights into an expanded diversity of filamentous marine cyanobacteria reveals the extraordinary biosynthetic potential of Moorea and Okeania.</title>
        <authorList>
            <person name="Ferreira Leao T."/>
            <person name="Wang M."/>
            <person name="Moss N."/>
            <person name="Da Silva R."/>
            <person name="Sanders J."/>
            <person name="Nurk S."/>
            <person name="Gurevich A."/>
            <person name="Humphrey G."/>
            <person name="Reher R."/>
            <person name="Zhu Q."/>
            <person name="Belda-Ferre P."/>
            <person name="Glukhov E."/>
            <person name="Rex R."/>
            <person name="Dorrestein P.C."/>
            <person name="Knight R."/>
            <person name="Pevzner P."/>
            <person name="Gerwick W.H."/>
            <person name="Gerwick L."/>
        </authorList>
    </citation>
    <scope>NUCLEOTIDE SEQUENCE</scope>
    <source>
        <strain evidence="2">SIO1C4</strain>
    </source>
</reference>